<dbReference type="NCBIfam" id="TIGR02254">
    <property type="entry name" value="YjjG_YfnB"/>
    <property type="match status" value="1"/>
</dbReference>
<name>W8VVX7_9FLAO</name>
<dbReference type="InterPro" id="IPR006439">
    <property type="entry name" value="HAD-SF_hydro_IA"/>
</dbReference>
<sequence length="232" mass="27226">MSNFHDVEHLFFDLDHTLWDFDRNSKLAYGRIFETEKIDLPIDVFIEKYEPLNLQFWRRFRESEITKEQLRYQRLKASFDACEFGVSDPMIHRMADLYLDYLPKFNHLFPNCLETLDILRKDYKLHLITNGFDEVQGHKILNSGLKDYFPYMLTAETAGIKKPDVKIFERALKDTGARPSNSVMIGDSYEADILGAKNAGLRTVWFHTTQEEIPEGEIVIHDLADLHSLFSR</sequence>
<dbReference type="SFLD" id="SFLDG01129">
    <property type="entry name" value="C1.5:_HAD__Beta-PGM__Phosphata"/>
    <property type="match status" value="1"/>
</dbReference>
<dbReference type="RefSeq" id="WP_041494998.1">
    <property type="nucleotide sequence ID" value="NZ_AP014548.1"/>
</dbReference>
<evidence type="ECO:0000313" key="1">
    <source>
        <dbReference type="EMBL" id="BAO54257.1"/>
    </source>
</evidence>
<dbReference type="InterPro" id="IPR023198">
    <property type="entry name" value="PGP-like_dom2"/>
</dbReference>
<dbReference type="NCBIfam" id="TIGR01549">
    <property type="entry name" value="HAD-SF-IA-v1"/>
    <property type="match status" value="1"/>
</dbReference>
<dbReference type="InterPro" id="IPR023214">
    <property type="entry name" value="HAD_sf"/>
</dbReference>
<dbReference type="Gene3D" id="3.40.50.1000">
    <property type="entry name" value="HAD superfamily/HAD-like"/>
    <property type="match status" value="1"/>
</dbReference>
<dbReference type="PRINTS" id="PR00413">
    <property type="entry name" value="HADHALOGNASE"/>
</dbReference>
<dbReference type="InterPro" id="IPR011951">
    <property type="entry name" value="HAD-SF_hydro_IA_YjjG/PynA"/>
</dbReference>
<dbReference type="KEGG" id="nmf:NMS_0248"/>
<gene>
    <name evidence="1" type="ORF">NMS_0248</name>
</gene>
<dbReference type="Gene3D" id="1.10.150.240">
    <property type="entry name" value="Putative phosphatase, domain 2"/>
    <property type="match status" value="1"/>
</dbReference>
<protein>
    <submittedName>
        <fullName evidence="1">5'-nucleotidase YjjG</fullName>
    </submittedName>
</protein>
<dbReference type="EMBL" id="AP014548">
    <property type="protein sequence ID" value="BAO54257.1"/>
    <property type="molecule type" value="Genomic_DNA"/>
</dbReference>
<dbReference type="HOGENOM" id="CLU_045011_8_1_10"/>
<evidence type="ECO:0000313" key="2">
    <source>
        <dbReference type="Proteomes" id="UP000031760"/>
    </source>
</evidence>
<dbReference type="InterPro" id="IPR052550">
    <property type="entry name" value="Pyrimidine_5'-ntase_YjjG"/>
</dbReference>
<dbReference type="PANTHER" id="PTHR47478">
    <property type="match status" value="1"/>
</dbReference>
<dbReference type="SUPFAM" id="SSF56784">
    <property type="entry name" value="HAD-like"/>
    <property type="match status" value="1"/>
</dbReference>
<organism evidence="1 2">
    <name type="scientific">Nonlabens marinus S1-08</name>
    <dbReference type="NCBI Taxonomy" id="1454201"/>
    <lineage>
        <taxon>Bacteria</taxon>
        <taxon>Pseudomonadati</taxon>
        <taxon>Bacteroidota</taxon>
        <taxon>Flavobacteriia</taxon>
        <taxon>Flavobacteriales</taxon>
        <taxon>Flavobacteriaceae</taxon>
        <taxon>Nonlabens</taxon>
    </lineage>
</organism>
<dbReference type="NCBIfam" id="TIGR01509">
    <property type="entry name" value="HAD-SF-IA-v3"/>
    <property type="match status" value="1"/>
</dbReference>
<dbReference type="Proteomes" id="UP000031760">
    <property type="component" value="Chromosome"/>
</dbReference>
<dbReference type="PANTHER" id="PTHR47478:SF1">
    <property type="entry name" value="PYRIMIDINE 5'-NUCLEOTIDASE YJJG"/>
    <property type="match status" value="1"/>
</dbReference>
<dbReference type="OrthoDB" id="9802350at2"/>
<keyword evidence="2" id="KW-1185">Reference proteome</keyword>
<dbReference type="Pfam" id="PF00702">
    <property type="entry name" value="Hydrolase"/>
    <property type="match status" value="1"/>
</dbReference>
<accession>W8VVX7</accession>
<dbReference type="AlphaFoldDB" id="W8VVX7"/>
<reference evidence="1 2" key="1">
    <citation type="journal article" date="2014" name="Proc. Natl. Acad. Sci. U.S.A.">
        <title>Functional characterization of flavobacteria rhodopsins reveals a unique class of light-driven chloride pump in bacteria.</title>
        <authorList>
            <person name="Yoshizawa S."/>
            <person name="Kumagai Y."/>
            <person name="Kim H."/>
            <person name="Ogura Y."/>
            <person name="Hayashi T."/>
            <person name="Iwasaki W."/>
            <person name="DeLong E.F."/>
            <person name="Kogure K."/>
        </authorList>
    </citation>
    <scope>NUCLEOTIDE SEQUENCE [LARGE SCALE GENOMIC DNA]</scope>
    <source>
        <strain evidence="1 2">S1-08</strain>
    </source>
</reference>
<dbReference type="STRING" id="1454201.NMS_0248"/>
<dbReference type="SFLD" id="SFLDS00003">
    <property type="entry name" value="Haloacid_Dehalogenase"/>
    <property type="match status" value="1"/>
</dbReference>
<dbReference type="GO" id="GO:0008253">
    <property type="term" value="F:5'-nucleotidase activity"/>
    <property type="evidence" value="ECO:0007669"/>
    <property type="project" value="InterPro"/>
</dbReference>
<proteinExistence type="predicted"/>
<dbReference type="InterPro" id="IPR036412">
    <property type="entry name" value="HAD-like_sf"/>
</dbReference>